<evidence type="ECO:0000313" key="4">
    <source>
        <dbReference type="EMBL" id="CAH1233532.1"/>
    </source>
</evidence>
<feature type="domain" description="CCHC-type" evidence="3">
    <location>
        <begin position="19"/>
        <end position="34"/>
    </location>
</feature>
<feature type="domain" description="CCHC-type" evidence="3">
    <location>
        <begin position="55"/>
        <end position="69"/>
    </location>
</feature>
<name>A0A8J9VWA4_BRALA</name>
<dbReference type="Pfam" id="PF00098">
    <property type="entry name" value="zf-CCHC"/>
    <property type="match status" value="1"/>
</dbReference>
<dbReference type="SUPFAM" id="SSF57756">
    <property type="entry name" value="Retrovirus zinc finger-like domains"/>
    <property type="match status" value="1"/>
</dbReference>
<evidence type="ECO:0000256" key="1">
    <source>
        <dbReference type="PROSITE-ProRule" id="PRU00047"/>
    </source>
</evidence>
<accession>A0A8J9VWA4</accession>
<keyword evidence="1" id="KW-0479">Metal-binding</keyword>
<dbReference type="SMART" id="SM00343">
    <property type="entry name" value="ZnF_C2HC"/>
    <property type="match status" value="3"/>
</dbReference>
<dbReference type="InterPro" id="IPR042509">
    <property type="entry name" value="ZCCHC3"/>
</dbReference>
<dbReference type="Proteomes" id="UP000838412">
    <property type="component" value="Chromosome 1"/>
</dbReference>
<keyword evidence="1" id="KW-0863">Zinc-finger</keyword>
<dbReference type="GO" id="GO:0003723">
    <property type="term" value="F:RNA binding"/>
    <property type="evidence" value="ECO:0007669"/>
    <property type="project" value="InterPro"/>
</dbReference>
<dbReference type="PROSITE" id="PS50158">
    <property type="entry name" value="ZF_CCHC"/>
    <property type="match status" value="2"/>
</dbReference>
<reference evidence="4" key="1">
    <citation type="submission" date="2022-01" db="EMBL/GenBank/DDBJ databases">
        <authorList>
            <person name="Braso-Vives M."/>
        </authorList>
    </citation>
    <scope>NUCLEOTIDE SEQUENCE</scope>
</reference>
<dbReference type="AlphaFoldDB" id="A0A8J9VWA4"/>
<gene>
    <name evidence="4" type="primary">ZCCHC3</name>
    <name evidence="4" type="ORF">BLAG_LOCUS2277</name>
</gene>
<dbReference type="InterPro" id="IPR036875">
    <property type="entry name" value="Znf_CCHC_sf"/>
</dbReference>
<dbReference type="InterPro" id="IPR001878">
    <property type="entry name" value="Znf_CCHC"/>
</dbReference>
<protein>
    <submittedName>
        <fullName evidence="4">ZCCHC3 protein</fullName>
    </submittedName>
</protein>
<dbReference type="GO" id="GO:0002218">
    <property type="term" value="P:activation of innate immune response"/>
    <property type="evidence" value="ECO:0007669"/>
    <property type="project" value="InterPro"/>
</dbReference>
<dbReference type="Gene3D" id="4.10.60.10">
    <property type="entry name" value="Zinc finger, CCHC-type"/>
    <property type="match status" value="1"/>
</dbReference>
<dbReference type="GO" id="GO:0008270">
    <property type="term" value="F:zinc ion binding"/>
    <property type="evidence" value="ECO:0007669"/>
    <property type="project" value="UniProtKB-KW"/>
</dbReference>
<dbReference type="PANTHER" id="PTHR22639:SF3">
    <property type="entry name" value="ZINC FINGER CCHC DOMAIN-CONTAINING PROTEIN 3"/>
    <property type="match status" value="1"/>
</dbReference>
<sequence>MRLGNETFSFRYAGQPRLCHRCGREGHLVADCDEDKCSKCMGLDHLAQDCTSSIKCNVCGEEGHAGRSCQLNLPYRCALTSTWSKKTKSSKGAVPTGAQAGGRVLEHRLVGRVLVVRNLTLGLMNNNQLGRVLMLTKWHPVGQILVRNRLGQECRVRALRKSPRPQTLVRNRLCQESRVRALRKSPRPQKLVRNRLCQESRVRALRKSPRPQTLVRNRLGQECRVRALRKSPRSETGWEDGDEEVKFSNHR</sequence>
<dbReference type="PANTHER" id="PTHR22639">
    <property type="entry name" value="GAG-RELATED PROTEIN"/>
    <property type="match status" value="1"/>
</dbReference>
<evidence type="ECO:0000259" key="3">
    <source>
        <dbReference type="PROSITE" id="PS50158"/>
    </source>
</evidence>
<dbReference type="GO" id="GO:0003690">
    <property type="term" value="F:double-stranded DNA binding"/>
    <property type="evidence" value="ECO:0007669"/>
    <property type="project" value="InterPro"/>
</dbReference>
<keyword evidence="5" id="KW-1185">Reference proteome</keyword>
<evidence type="ECO:0000313" key="5">
    <source>
        <dbReference type="Proteomes" id="UP000838412"/>
    </source>
</evidence>
<keyword evidence="1" id="KW-0862">Zinc</keyword>
<dbReference type="EMBL" id="OV696686">
    <property type="protein sequence ID" value="CAH1233532.1"/>
    <property type="molecule type" value="Genomic_DNA"/>
</dbReference>
<dbReference type="OrthoDB" id="3863715at2759"/>
<feature type="region of interest" description="Disordered" evidence="2">
    <location>
        <begin position="228"/>
        <end position="251"/>
    </location>
</feature>
<proteinExistence type="predicted"/>
<evidence type="ECO:0000256" key="2">
    <source>
        <dbReference type="SAM" id="MobiDB-lite"/>
    </source>
</evidence>
<organism evidence="4 5">
    <name type="scientific">Branchiostoma lanceolatum</name>
    <name type="common">Common lancelet</name>
    <name type="synonym">Amphioxus lanceolatum</name>
    <dbReference type="NCBI Taxonomy" id="7740"/>
    <lineage>
        <taxon>Eukaryota</taxon>
        <taxon>Metazoa</taxon>
        <taxon>Chordata</taxon>
        <taxon>Cephalochordata</taxon>
        <taxon>Leptocardii</taxon>
        <taxon>Amphioxiformes</taxon>
        <taxon>Branchiostomatidae</taxon>
        <taxon>Branchiostoma</taxon>
    </lineage>
</organism>